<dbReference type="PANTHER" id="PTHR10664:SF20">
    <property type="entry name" value="SERPENTINE RECEPTOR, CLASS BC (CLASS B-LIKE)"/>
    <property type="match status" value="1"/>
</dbReference>
<sequence>MLLIAYIQLSPFRQIIDTNSTFIVFFIAWPLVELICIRGFLANRLTLIDAFIIFAFDVTPAVIMAKFENVKFDDVGPILSFTKMGGYAIEGYLVIRALKRKNEIEPDNKKSLSLVQVKPSHGT</sequence>
<organism evidence="3">
    <name type="scientific">Caenorhabditis brenneri</name>
    <name type="common">Nematode worm</name>
    <dbReference type="NCBI Taxonomy" id="135651"/>
    <lineage>
        <taxon>Eukaryota</taxon>
        <taxon>Metazoa</taxon>
        <taxon>Ecdysozoa</taxon>
        <taxon>Nematoda</taxon>
        <taxon>Chromadorea</taxon>
        <taxon>Rhabditida</taxon>
        <taxon>Rhabditina</taxon>
        <taxon>Rhabditomorpha</taxon>
        <taxon>Rhabditoidea</taxon>
        <taxon>Rhabditidae</taxon>
        <taxon>Peloderinae</taxon>
        <taxon>Caenorhabditis</taxon>
    </lineage>
</organism>
<name>G0NEG6_CAEBE</name>
<dbReference type="PANTHER" id="PTHR10664">
    <property type="entry name" value="SERPENTINE RECEPTOR-C.ELEGANS"/>
    <property type="match status" value="1"/>
</dbReference>
<evidence type="ECO:0000256" key="1">
    <source>
        <dbReference type="SAM" id="Phobius"/>
    </source>
</evidence>
<protein>
    <submittedName>
        <fullName evidence="2">Uncharacterized protein</fullName>
    </submittedName>
</protein>
<gene>
    <name evidence="2" type="ORF">CAEBREN_20728</name>
</gene>
<keyword evidence="1" id="KW-0472">Membrane</keyword>
<dbReference type="InParanoid" id="G0NEG6"/>
<evidence type="ECO:0000313" key="3">
    <source>
        <dbReference type="Proteomes" id="UP000008068"/>
    </source>
</evidence>
<dbReference type="OrthoDB" id="5873491at2759"/>
<accession>G0NEG6</accession>
<dbReference type="AlphaFoldDB" id="G0NEG6"/>
<keyword evidence="1" id="KW-1133">Transmembrane helix</keyword>
<keyword evidence="3" id="KW-1185">Reference proteome</keyword>
<keyword evidence="1" id="KW-0812">Transmembrane</keyword>
<dbReference type="HOGENOM" id="CLU_2017222_0_0_1"/>
<feature type="transmembrane region" description="Helical" evidence="1">
    <location>
        <begin position="21"/>
        <end position="41"/>
    </location>
</feature>
<dbReference type="EMBL" id="GL379873">
    <property type="protein sequence ID" value="EGT58886.1"/>
    <property type="molecule type" value="Genomic_DNA"/>
</dbReference>
<dbReference type="Pfam" id="PF10316">
    <property type="entry name" value="7TM_GPCR_Srbc"/>
    <property type="match status" value="1"/>
</dbReference>
<dbReference type="InterPro" id="IPR019420">
    <property type="entry name" value="7TM_GPCR_serpentine_rcpt_Srbc"/>
</dbReference>
<evidence type="ECO:0000313" key="2">
    <source>
        <dbReference type="EMBL" id="EGT58886.1"/>
    </source>
</evidence>
<proteinExistence type="predicted"/>
<dbReference type="Proteomes" id="UP000008068">
    <property type="component" value="Unassembled WGS sequence"/>
</dbReference>
<reference evidence="3" key="1">
    <citation type="submission" date="2011-07" db="EMBL/GenBank/DDBJ databases">
        <authorList>
            <consortium name="Caenorhabditis brenneri Sequencing and Analysis Consortium"/>
            <person name="Wilson R.K."/>
        </authorList>
    </citation>
    <scope>NUCLEOTIDE SEQUENCE [LARGE SCALE GENOMIC DNA]</scope>
    <source>
        <strain evidence="3">PB2801</strain>
    </source>
</reference>